<dbReference type="SMART" id="SM00358">
    <property type="entry name" value="DSRM"/>
    <property type="match status" value="1"/>
</dbReference>
<dbReference type="InterPro" id="IPR000999">
    <property type="entry name" value="RNase_III_dom"/>
</dbReference>
<dbReference type="GO" id="GO:0004525">
    <property type="term" value="F:ribonuclease III activity"/>
    <property type="evidence" value="ECO:0007669"/>
    <property type="project" value="InterPro"/>
</dbReference>
<dbReference type="InterPro" id="IPR014720">
    <property type="entry name" value="dsRBD_dom"/>
</dbReference>
<dbReference type="HAMAP" id="MF_00104">
    <property type="entry name" value="RNase_III"/>
    <property type="match status" value="1"/>
</dbReference>
<evidence type="ECO:0000256" key="4">
    <source>
        <dbReference type="ARBA" id="ARBA00022801"/>
    </source>
</evidence>
<organism evidence="8">
    <name type="scientific">viral metagenome</name>
    <dbReference type="NCBI Taxonomy" id="1070528"/>
    <lineage>
        <taxon>unclassified sequences</taxon>
        <taxon>metagenomes</taxon>
        <taxon>organismal metagenomes</taxon>
    </lineage>
</organism>
<feature type="domain" description="RNase III" evidence="7">
    <location>
        <begin position="95"/>
        <end position="191"/>
    </location>
</feature>
<dbReference type="GO" id="GO:0010468">
    <property type="term" value="P:regulation of gene expression"/>
    <property type="evidence" value="ECO:0007669"/>
    <property type="project" value="TreeGrafter"/>
</dbReference>
<comment type="similarity">
    <text evidence="1">Belongs to the ribonuclease III family.</text>
</comment>
<evidence type="ECO:0000259" key="7">
    <source>
        <dbReference type="PROSITE" id="PS50142"/>
    </source>
</evidence>
<keyword evidence="4" id="KW-0378">Hydrolase</keyword>
<dbReference type="PROSITE" id="PS50142">
    <property type="entry name" value="RNASE_3_2"/>
    <property type="match status" value="1"/>
</dbReference>
<evidence type="ECO:0000256" key="3">
    <source>
        <dbReference type="ARBA" id="ARBA00022759"/>
    </source>
</evidence>
<dbReference type="SMART" id="SM00535">
    <property type="entry name" value="RIBOc"/>
    <property type="match status" value="1"/>
</dbReference>
<keyword evidence="5" id="KW-0694">RNA-binding</keyword>
<dbReference type="CDD" id="cd10845">
    <property type="entry name" value="DSRM_RNAse_III_family"/>
    <property type="match status" value="1"/>
</dbReference>
<evidence type="ECO:0000256" key="5">
    <source>
        <dbReference type="ARBA" id="ARBA00022884"/>
    </source>
</evidence>
<name>A0A6C0ACG3_9ZZZZ</name>
<keyword evidence="3" id="KW-0255">Endonuclease</keyword>
<dbReference type="AlphaFoldDB" id="A0A6C0ACG3"/>
<proteinExistence type="inferred from homology"/>
<evidence type="ECO:0000313" key="8">
    <source>
        <dbReference type="EMBL" id="QHS77374.1"/>
    </source>
</evidence>
<evidence type="ECO:0000259" key="6">
    <source>
        <dbReference type="PROSITE" id="PS50137"/>
    </source>
</evidence>
<feature type="domain" description="DRBM" evidence="6">
    <location>
        <begin position="218"/>
        <end position="290"/>
    </location>
</feature>
<dbReference type="Pfam" id="PF14622">
    <property type="entry name" value="Ribonucleas_3_3"/>
    <property type="match status" value="1"/>
</dbReference>
<dbReference type="InterPro" id="IPR011907">
    <property type="entry name" value="RNase_III"/>
</dbReference>
<dbReference type="PANTHER" id="PTHR11207:SF0">
    <property type="entry name" value="RIBONUCLEASE 3"/>
    <property type="match status" value="1"/>
</dbReference>
<dbReference type="InterPro" id="IPR036389">
    <property type="entry name" value="RNase_III_sf"/>
</dbReference>
<dbReference type="PROSITE" id="PS50137">
    <property type="entry name" value="DS_RBD"/>
    <property type="match status" value="1"/>
</dbReference>
<evidence type="ECO:0008006" key="9">
    <source>
        <dbReference type="Google" id="ProtNLM"/>
    </source>
</evidence>
<reference evidence="8" key="1">
    <citation type="journal article" date="2020" name="Nature">
        <title>Giant virus diversity and host interactions through global metagenomics.</title>
        <authorList>
            <person name="Schulz F."/>
            <person name="Roux S."/>
            <person name="Paez-Espino D."/>
            <person name="Jungbluth S."/>
            <person name="Walsh D.A."/>
            <person name="Denef V.J."/>
            <person name="McMahon K.D."/>
            <person name="Konstantinidis K.T."/>
            <person name="Eloe-Fadrosh E.A."/>
            <person name="Kyrpides N.C."/>
            <person name="Woyke T."/>
        </authorList>
    </citation>
    <scope>NUCLEOTIDE SEQUENCE</scope>
    <source>
        <strain evidence="8">GVMAG-S-1004661-13</strain>
    </source>
</reference>
<dbReference type="Pfam" id="PF00035">
    <property type="entry name" value="dsrm"/>
    <property type="match status" value="1"/>
</dbReference>
<evidence type="ECO:0000256" key="2">
    <source>
        <dbReference type="ARBA" id="ARBA00022722"/>
    </source>
</evidence>
<evidence type="ECO:0000256" key="1">
    <source>
        <dbReference type="ARBA" id="ARBA00010183"/>
    </source>
</evidence>
<dbReference type="Gene3D" id="3.30.160.20">
    <property type="match status" value="1"/>
</dbReference>
<dbReference type="EMBL" id="MN740546">
    <property type="protein sequence ID" value="QHS77374.1"/>
    <property type="molecule type" value="Genomic_DNA"/>
</dbReference>
<protein>
    <recommendedName>
        <fullName evidence="9">RNase III domain-containing protein</fullName>
    </recommendedName>
</protein>
<keyword evidence="2" id="KW-0540">Nuclease</keyword>
<sequence>MSNNINSDEIDETIVNHILNPKNRFITKEYINDTLKKYKIKHKVRKLDNFIKSTIHLSYMIVDIEAPMKKRYSLLKDKEILPLNDKEIKTAIPLQNRSYERIEFLGDSIIRAVLSEYFYQRYTVEDEGFLTKLRTKVEKGESLARLCKVIGLHEYIIISKYIEEKGGREQNSKIQEDVFEGFIGALHLDGGYQLCKDFIINLIEQEVDLSDLLYNEDNYKDMLLQLFHKKKWGDPKYELISESGNGTDVKREFTMSVATEDGKVMGVGTGTSKKKGEQEAAKKALEKMDFFDESDSELDCEELYEYNSEDLDDLEYLDTESE</sequence>
<dbReference type="PANTHER" id="PTHR11207">
    <property type="entry name" value="RIBONUCLEASE III"/>
    <property type="match status" value="1"/>
</dbReference>
<accession>A0A6C0ACG3</accession>
<dbReference type="SUPFAM" id="SSF54768">
    <property type="entry name" value="dsRNA-binding domain-like"/>
    <property type="match status" value="1"/>
</dbReference>
<dbReference type="GO" id="GO:0006364">
    <property type="term" value="P:rRNA processing"/>
    <property type="evidence" value="ECO:0007669"/>
    <property type="project" value="InterPro"/>
</dbReference>
<dbReference type="SUPFAM" id="SSF69065">
    <property type="entry name" value="RNase III domain-like"/>
    <property type="match status" value="1"/>
</dbReference>
<dbReference type="GO" id="GO:0003725">
    <property type="term" value="F:double-stranded RNA binding"/>
    <property type="evidence" value="ECO:0007669"/>
    <property type="project" value="TreeGrafter"/>
</dbReference>
<dbReference type="CDD" id="cd00593">
    <property type="entry name" value="RIBOc"/>
    <property type="match status" value="1"/>
</dbReference>
<dbReference type="Gene3D" id="1.10.1520.10">
    <property type="entry name" value="Ribonuclease III domain"/>
    <property type="match status" value="1"/>
</dbReference>